<evidence type="ECO:0000256" key="2">
    <source>
        <dbReference type="SAM" id="MobiDB-lite"/>
    </source>
</evidence>
<dbReference type="AlphaFoldDB" id="L1LFL8"/>
<dbReference type="VEuPathDB" id="PiroplasmaDB:BEWA_040880"/>
<gene>
    <name evidence="4" type="ORF">BEWA_040880</name>
</gene>
<dbReference type="PANTHER" id="PTHR13480">
    <property type="entry name" value="E3 UBIQUITIN-PROTEIN LIGASE HAKAI-RELATED"/>
    <property type="match status" value="1"/>
</dbReference>
<dbReference type="PROSITE" id="PS00028">
    <property type="entry name" value="ZINC_FINGER_C2H2_1"/>
    <property type="match status" value="1"/>
</dbReference>
<dbReference type="RefSeq" id="XP_004833502.1">
    <property type="nucleotide sequence ID" value="XM_004833445.1"/>
</dbReference>
<evidence type="ECO:0000313" key="5">
    <source>
        <dbReference type="Proteomes" id="UP000031512"/>
    </source>
</evidence>
<dbReference type="PANTHER" id="PTHR13480:SF0">
    <property type="entry name" value="E3 UBIQUITIN-PROTEIN LIGASE HAKAI"/>
    <property type="match status" value="1"/>
</dbReference>
<feature type="region of interest" description="Disordered" evidence="2">
    <location>
        <begin position="147"/>
        <end position="180"/>
    </location>
</feature>
<keyword evidence="1" id="KW-0862">Zinc</keyword>
<dbReference type="Gene3D" id="3.30.40.10">
    <property type="entry name" value="Zinc/RING finger domain, C3HC4 (zinc finger)"/>
    <property type="match status" value="1"/>
</dbReference>
<dbReference type="Proteomes" id="UP000031512">
    <property type="component" value="Unassembled WGS sequence"/>
</dbReference>
<dbReference type="STRING" id="1537102.L1LFL8"/>
<sequence>MLKLEKEKCSVDSIKLAASIFCRCGVPFSRRFRNVPCYHVNCSSCNEKSRAGDNCTTCKAKIEKVEELHPNEELLVCTVPKCSKGFVNFPSLRVHLKLAHAISANSVEDFYGEFGDLDIKIAETKVIQYTPPSGIDIKSEGNDKHEADHLVGVGDDNNGIASSQRENNDSDCSEDIDILI</sequence>
<comment type="caution">
    <text evidence="4">The sequence shown here is derived from an EMBL/GenBank/DDBJ whole genome shotgun (WGS) entry which is preliminary data.</text>
</comment>
<dbReference type="InterPro" id="IPR013087">
    <property type="entry name" value="Znf_C2H2_type"/>
</dbReference>
<organism evidence="4 5">
    <name type="scientific">Theileria equi strain WA</name>
    <dbReference type="NCBI Taxonomy" id="1537102"/>
    <lineage>
        <taxon>Eukaryota</taxon>
        <taxon>Sar</taxon>
        <taxon>Alveolata</taxon>
        <taxon>Apicomplexa</taxon>
        <taxon>Aconoidasida</taxon>
        <taxon>Piroplasmida</taxon>
        <taxon>Theileriidae</taxon>
        <taxon>Theileria</taxon>
    </lineage>
</organism>
<dbReference type="GO" id="GO:0061630">
    <property type="term" value="F:ubiquitin protein ligase activity"/>
    <property type="evidence" value="ECO:0007669"/>
    <property type="project" value="InterPro"/>
</dbReference>
<reference evidence="4 5" key="1">
    <citation type="journal article" date="2012" name="BMC Genomics">
        <title>Comparative genomic analysis and phylogenetic position of Theileria equi.</title>
        <authorList>
            <person name="Kappmeyer L.S."/>
            <person name="Thiagarajan M."/>
            <person name="Herndon D.R."/>
            <person name="Ramsay J.D."/>
            <person name="Caler E."/>
            <person name="Djikeng A."/>
            <person name="Gillespie J.J."/>
            <person name="Lau A.O."/>
            <person name="Roalson E.H."/>
            <person name="Silva J.C."/>
            <person name="Silva M.G."/>
            <person name="Suarez C.E."/>
            <person name="Ueti M.W."/>
            <person name="Nene V.M."/>
            <person name="Mealey R.H."/>
            <person name="Knowles D.P."/>
            <person name="Brayton K.A."/>
        </authorList>
    </citation>
    <scope>NUCLEOTIDE SEQUENCE [LARGE SCALE GENOMIC DNA]</scope>
    <source>
        <strain evidence="4 5">WA</strain>
    </source>
</reference>
<evidence type="ECO:0000256" key="1">
    <source>
        <dbReference type="PROSITE-ProRule" id="PRU00042"/>
    </source>
</evidence>
<evidence type="ECO:0000313" key="4">
    <source>
        <dbReference type="EMBL" id="EKX74050.1"/>
    </source>
</evidence>
<dbReference type="InterPro" id="IPR040383">
    <property type="entry name" value="HAKAI/CBLL2"/>
</dbReference>
<evidence type="ECO:0000259" key="3">
    <source>
        <dbReference type="PROSITE" id="PS50157"/>
    </source>
</evidence>
<dbReference type="GO" id="GO:0016567">
    <property type="term" value="P:protein ubiquitination"/>
    <property type="evidence" value="ECO:0007669"/>
    <property type="project" value="InterPro"/>
</dbReference>
<dbReference type="eggNOG" id="ENOG502SH2U">
    <property type="taxonomic scope" value="Eukaryota"/>
</dbReference>
<keyword evidence="1" id="KW-0479">Metal-binding</keyword>
<dbReference type="OrthoDB" id="365554at2759"/>
<name>L1LFL8_THEEQ</name>
<dbReference type="KEGG" id="beq:BEWA_040880"/>
<keyword evidence="5" id="KW-1185">Reference proteome</keyword>
<dbReference type="InterPro" id="IPR013083">
    <property type="entry name" value="Znf_RING/FYVE/PHD"/>
</dbReference>
<accession>L1LFL8</accession>
<keyword evidence="1" id="KW-0863">Zinc-finger</keyword>
<dbReference type="EMBL" id="ACOU01000002">
    <property type="protein sequence ID" value="EKX74050.1"/>
    <property type="molecule type" value="Genomic_DNA"/>
</dbReference>
<feature type="compositionally biased region" description="Acidic residues" evidence="2">
    <location>
        <begin position="169"/>
        <end position="180"/>
    </location>
</feature>
<dbReference type="GeneID" id="15807498"/>
<proteinExistence type="predicted"/>
<dbReference type="GO" id="GO:0008270">
    <property type="term" value="F:zinc ion binding"/>
    <property type="evidence" value="ECO:0007669"/>
    <property type="project" value="UniProtKB-KW"/>
</dbReference>
<protein>
    <recommendedName>
        <fullName evidence="3">C2H2-type domain-containing protein</fullName>
    </recommendedName>
</protein>
<feature type="domain" description="C2H2-type" evidence="3">
    <location>
        <begin position="75"/>
        <end position="101"/>
    </location>
</feature>
<dbReference type="PROSITE" id="PS50157">
    <property type="entry name" value="ZINC_FINGER_C2H2_2"/>
    <property type="match status" value="1"/>
</dbReference>
<dbReference type="GO" id="GO:0030155">
    <property type="term" value="P:regulation of cell adhesion"/>
    <property type="evidence" value="ECO:0007669"/>
    <property type="project" value="TreeGrafter"/>
</dbReference>